<gene>
    <name evidence="2" type="ORF">NHX12_009959</name>
</gene>
<evidence type="ECO:0000313" key="2">
    <source>
        <dbReference type="EMBL" id="KAJ3589111.1"/>
    </source>
</evidence>
<name>A0A9Q0DK79_9TELE</name>
<accession>A0A9Q0DK79</accession>
<feature type="region of interest" description="Disordered" evidence="1">
    <location>
        <begin position="1"/>
        <end position="37"/>
    </location>
</feature>
<comment type="caution">
    <text evidence="2">The sequence shown here is derived from an EMBL/GenBank/DDBJ whole genome shotgun (WGS) entry which is preliminary data.</text>
</comment>
<dbReference type="Proteomes" id="UP001148018">
    <property type="component" value="Unassembled WGS sequence"/>
</dbReference>
<organism evidence="2 3">
    <name type="scientific">Muraenolepis orangiensis</name>
    <name type="common">Patagonian moray cod</name>
    <dbReference type="NCBI Taxonomy" id="630683"/>
    <lineage>
        <taxon>Eukaryota</taxon>
        <taxon>Metazoa</taxon>
        <taxon>Chordata</taxon>
        <taxon>Craniata</taxon>
        <taxon>Vertebrata</taxon>
        <taxon>Euteleostomi</taxon>
        <taxon>Actinopterygii</taxon>
        <taxon>Neopterygii</taxon>
        <taxon>Teleostei</taxon>
        <taxon>Neoteleostei</taxon>
        <taxon>Acanthomorphata</taxon>
        <taxon>Zeiogadaria</taxon>
        <taxon>Gadariae</taxon>
        <taxon>Gadiformes</taxon>
        <taxon>Muraenolepidoidei</taxon>
        <taxon>Muraenolepididae</taxon>
        <taxon>Muraenolepis</taxon>
    </lineage>
</organism>
<evidence type="ECO:0000313" key="3">
    <source>
        <dbReference type="Proteomes" id="UP001148018"/>
    </source>
</evidence>
<dbReference type="EMBL" id="JANIIK010000115">
    <property type="protein sequence ID" value="KAJ3589111.1"/>
    <property type="molecule type" value="Genomic_DNA"/>
</dbReference>
<keyword evidence="3" id="KW-1185">Reference proteome</keyword>
<reference evidence="2" key="1">
    <citation type="submission" date="2022-07" db="EMBL/GenBank/DDBJ databases">
        <title>Chromosome-level genome of Muraenolepis orangiensis.</title>
        <authorList>
            <person name="Kim J."/>
        </authorList>
    </citation>
    <scope>NUCLEOTIDE SEQUENCE</scope>
    <source>
        <strain evidence="2">KU_S4_2022</strain>
        <tissue evidence="2">Muscle</tissue>
    </source>
</reference>
<sequence>MRQTTGAAQMGPLDSVGGRGTSRKFGETSRPPLVLLQQPPTSHFTCSLLPVLVASGKECWPPSVKQR</sequence>
<dbReference type="AlphaFoldDB" id="A0A9Q0DK79"/>
<proteinExistence type="predicted"/>
<evidence type="ECO:0000256" key="1">
    <source>
        <dbReference type="SAM" id="MobiDB-lite"/>
    </source>
</evidence>
<protein>
    <submittedName>
        <fullName evidence="2">Uncharacterized protein</fullName>
    </submittedName>
</protein>